<reference evidence="3 4" key="1">
    <citation type="submission" date="2016-07" db="EMBL/GenBank/DDBJ databases">
        <title>Pervasive Adenine N6-methylation of Active Genes in Fungi.</title>
        <authorList>
            <consortium name="DOE Joint Genome Institute"/>
            <person name="Mondo S.J."/>
            <person name="Dannebaum R.O."/>
            <person name="Kuo R.C."/>
            <person name="Labutti K."/>
            <person name="Haridas S."/>
            <person name="Kuo A."/>
            <person name="Salamov A."/>
            <person name="Ahrendt S.R."/>
            <person name="Lipzen A."/>
            <person name="Sullivan W."/>
            <person name="Andreopoulos W.B."/>
            <person name="Clum A."/>
            <person name="Lindquist E."/>
            <person name="Daum C."/>
            <person name="Ramamoorthy G.K."/>
            <person name="Gryganskyi A."/>
            <person name="Culley D."/>
            <person name="Magnuson J.K."/>
            <person name="James T.Y."/>
            <person name="O'Malley M.A."/>
            <person name="Stajich J.E."/>
            <person name="Spatafora J.W."/>
            <person name="Visel A."/>
            <person name="Grigoriev I.V."/>
        </authorList>
    </citation>
    <scope>NUCLEOTIDE SEQUENCE [LARGE SCALE GENOMIC DNA]</scope>
    <source>
        <strain evidence="3 4">JEL800</strain>
    </source>
</reference>
<dbReference type="Gene3D" id="3.80.10.10">
    <property type="entry name" value="Ribonuclease Inhibitor"/>
    <property type="match status" value="1"/>
</dbReference>
<evidence type="ECO:0000256" key="1">
    <source>
        <dbReference type="SAM" id="MobiDB-lite"/>
    </source>
</evidence>
<evidence type="ECO:0000313" key="3">
    <source>
        <dbReference type="EMBL" id="ORY32750.1"/>
    </source>
</evidence>
<dbReference type="InterPro" id="IPR050994">
    <property type="entry name" value="At_inactive_RLKs"/>
</dbReference>
<dbReference type="Proteomes" id="UP000193642">
    <property type="component" value="Unassembled WGS sequence"/>
</dbReference>
<keyword evidence="2" id="KW-0812">Transmembrane</keyword>
<dbReference type="EMBL" id="MCGO01000070">
    <property type="protein sequence ID" value="ORY32750.1"/>
    <property type="molecule type" value="Genomic_DNA"/>
</dbReference>
<dbReference type="InterPro" id="IPR032675">
    <property type="entry name" value="LRR_dom_sf"/>
</dbReference>
<keyword evidence="2" id="KW-1133">Transmembrane helix</keyword>
<keyword evidence="4" id="KW-1185">Reference proteome</keyword>
<dbReference type="AlphaFoldDB" id="A0A1Y2BDY1"/>
<name>A0A1Y2BDY1_9FUNG</name>
<dbReference type="PANTHER" id="PTHR48010">
    <property type="entry name" value="OS05G0588300 PROTEIN"/>
    <property type="match status" value="1"/>
</dbReference>
<protein>
    <recommendedName>
        <fullName evidence="5">L domain-like protein</fullName>
    </recommendedName>
</protein>
<organism evidence="3 4">
    <name type="scientific">Rhizoclosmatium globosum</name>
    <dbReference type="NCBI Taxonomy" id="329046"/>
    <lineage>
        <taxon>Eukaryota</taxon>
        <taxon>Fungi</taxon>
        <taxon>Fungi incertae sedis</taxon>
        <taxon>Chytridiomycota</taxon>
        <taxon>Chytridiomycota incertae sedis</taxon>
        <taxon>Chytridiomycetes</taxon>
        <taxon>Chytridiales</taxon>
        <taxon>Chytriomycetaceae</taxon>
        <taxon>Rhizoclosmatium</taxon>
    </lineage>
</organism>
<accession>A0A1Y2BDY1</accession>
<evidence type="ECO:0000313" key="4">
    <source>
        <dbReference type="Proteomes" id="UP000193642"/>
    </source>
</evidence>
<proteinExistence type="predicted"/>
<evidence type="ECO:0008006" key="5">
    <source>
        <dbReference type="Google" id="ProtNLM"/>
    </source>
</evidence>
<dbReference type="SUPFAM" id="SSF52058">
    <property type="entry name" value="L domain-like"/>
    <property type="match status" value="1"/>
</dbReference>
<gene>
    <name evidence="3" type="ORF">BCR33DRAFT_533781</name>
</gene>
<keyword evidence="2" id="KW-0472">Membrane</keyword>
<sequence>MACTDNFLWASKPFPSGISGLPYLQTIFMSGCAMTGTLPDIFASLPNLLVLEVDGNRLTGSLPASLGSIGLRWGQFQNNLFTGSVPTTFTQYLNGLQCSVDRPCQYWFEGNTGLTGVPSGTPANSVWIYSDAAPPASPVGAQPIGVSAAAPVATNNADVQTASAATSAPTSTAATAATTAVTATAIIAAISKTTATTTATASSDSGFSLTGTTLYAVIGGGAALLLIIIGIATWCLCFRKRKNAAANRAVKDGRYDTYTDNYNGAGRYDSYNDGYKNGGGKYDSQYDDQGRPYSEYDDQGRPYSEYDDQGRPYSEYNDGHGNGGNRGYSEYDQGGYDDRRGNNAGGKRR</sequence>
<dbReference type="Pfam" id="PF00560">
    <property type="entry name" value="LRR_1"/>
    <property type="match status" value="1"/>
</dbReference>
<dbReference type="PANTHER" id="PTHR48010:SF58">
    <property type="entry name" value="RECEPTOR PROTEIN KINASE-LIKE PROTEIN ZAR1"/>
    <property type="match status" value="1"/>
</dbReference>
<dbReference type="InterPro" id="IPR001611">
    <property type="entry name" value="Leu-rich_rpt"/>
</dbReference>
<evidence type="ECO:0000256" key="2">
    <source>
        <dbReference type="SAM" id="Phobius"/>
    </source>
</evidence>
<feature type="transmembrane region" description="Helical" evidence="2">
    <location>
        <begin position="214"/>
        <end position="238"/>
    </location>
</feature>
<feature type="region of interest" description="Disordered" evidence="1">
    <location>
        <begin position="277"/>
        <end position="349"/>
    </location>
</feature>
<comment type="caution">
    <text evidence="3">The sequence shown here is derived from an EMBL/GenBank/DDBJ whole genome shotgun (WGS) entry which is preliminary data.</text>
</comment>
<dbReference type="OrthoDB" id="2144931at2759"/>